<dbReference type="Proteomes" id="UP001230188">
    <property type="component" value="Unassembled WGS sequence"/>
</dbReference>
<accession>A0AAD7XM94</accession>
<feature type="domain" description="HECT" evidence="4">
    <location>
        <begin position="402"/>
        <end position="671"/>
    </location>
</feature>
<protein>
    <recommendedName>
        <fullName evidence="7">B30.2/SPRY domain-containing protein</fullName>
    </recommendedName>
</protein>
<evidence type="ECO:0000313" key="5">
    <source>
        <dbReference type="EMBL" id="KAJ8603714.1"/>
    </source>
</evidence>
<evidence type="ECO:0000256" key="2">
    <source>
        <dbReference type="PROSITE-ProRule" id="PRU00104"/>
    </source>
</evidence>
<dbReference type="CDD" id="cd11709">
    <property type="entry name" value="SPRY"/>
    <property type="match status" value="1"/>
</dbReference>
<evidence type="ECO:0000259" key="3">
    <source>
        <dbReference type="PROSITE" id="PS50188"/>
    </source>
</evidence>
<keyword evidence="6" id="KW-1185">Reference proteome</keyword>
<dbReference type="GO" id="GO:0004842">
    <property type="term" value="F:ubiquitin-protein transferase activity"/>
    <property type="evidence" value="ECO:0007669"/>
    <property type="project" value="InterPro"/>
</dbReference>
<name>A0AAD7XM94_9STRA</name>
<gene>
    <name evidence="5" type="ORF">CTAYLR_000204</name>
</gene>
<dbReference type="Pfam" id="PF00622">
    <property type="entry name" value="SPRY"/>
    <property type="match status" value="1"/>
</dbReference>
<feature type="domain" description="B30.2/SPRY" evidence="3">
    <location>
        <begin position="1"/>
        <end position="93"/>
    </location>
</feature>
<comment type="caution">
    <text evidence="5">The sequence shown here is derived from an EMBL/GenBank/DDBJ whole genome shotgun (WGS) entry which is preliminary data.</text>
</comment>
<dbReference type="InterPro" id="IPR035983">
    <property type="entry name" value="Hect_E3_ubiquitin_ligase"/>
</dbReference>
<dbReference type="InterPro" id="IPR001870">
    <property type="entry name" value="B30.2/SPRY"/>
</dbReference>
<dbReference type="InterPro" id="IPR042469">
    <property type="entry name" value="HECTD3"/>
</dbReference>
<sequence>MENYIGSDCHGWGYLANKAIWHNKGKIRSYGELFKEGDTIGVHLDMDAGNLWFSRNGRDLGAAVEGLDGNLYPAFSLYNKGDQLTLLPPEARVGYGNVTATSPMHAACSSFKMKPGDQIESLRGLATVLGMADHQLWYALDAREKTTRSSSTHVASRWSRRQVFEMRAKPLEYKFLPAPCLEEKGCRESSIDVDDVDLSVATMIAWFEEWTADMDAELVRCMESLAARRGPFALRYDEIDATALQPYPSLVALSLPQVTLRMALLTHLNELLPPILPLLDLSAADSWISATSSSIGGGRESYLPKLDARSLCHAVRANNFRIFPELKHHILARLLAKQTKCDGDNSPSELIPRLTLVVKPTESRSDRKRWIDEEYRLARSQFGQACAQLAAMPLVCRQVVARPAQDERILRGEGDEQECGFHIHVAARKGRAAVQDSVIDRYRDFFDSVCSEVCDDRLFTPTSASPARRYMVNASFSVPATPFAHPVGIDSTRLATYRAFGHLVGVALRTQVPLPKLNFARALWTSLTGLEPTRAELARIDDEVIKVVECLENLDAHGVTSANFDALLGSLDVRFAIPRSHDRAWGNNVIELCDKGRQRRLAFDNVREFAASLLSARAREAAPALAAVRAGIEAVFPRRLLALYTPEDLERAVRGTIDPSKNATVILDTES</sequence>
<dbReference type="Gene3D" id="3.30.2160.10">
    <property type="entry name" value="Hect, E3 ligase catalytic domain"/>
    <property type="match status" value="1"/>
</dbReference>
<dbReference type="Gene3D" id="3.90.1750.10">
    <property type="entry name" value="Hect, E3 ligase catalytic domains"/>
    <property type="match status" value="1"/>
</dbReference>
<dbReference type="PANTHER" id="PTHR46654:SF1">
    <property type="entry name" value="E3 UBIQUITIN-PROTEIN LIGASE HECTD3"/>
    <property type="match status" value="1"/>
</dbReference>
<dbReference type="SUPFAM" id="SSF49899">
    <property type="entry name" value="Concanavalin A-like lectins/glucanases"/>
    <property type="match status" value="1"/>
</dbReference>
<comment type="caution">
    <text evidence="2">Lacks conserved residue(s) required for the propagation of feature annotation.</text>
</comment>
<evidence type="ECO:0000313" key="6">
    <source>
        <dbReference type="Proteomes" id="UP001230188"/>
    </source>
</evidence>
<keyword evidence="1 2" id="KW-0833">Ubl conjugation pathway</keyword>
<dbReference type="InterPro" id="IPR003877">
    <property type="entry name" value="SPRY_dom"/>
</dbReference>
<dbReference type="InterPro" id="IPR000569">
    <property type="entry name" value="HECT_dom"/>
</dbReference>
<evidence type="ECO:0008006" key="7">
    <source>
        <dbReference type="Google" id="ProtNLM"/>
    </source>
</evidence>
<proteinExistence type="predicted"/>
<dbReference type="Gene3D" id="2.60.120.920">
    <property type="match status" value="1"/>
</dbReference>
<evidence type="ECO:0000256" key="1">
    <source>
        <dbReference type="ARBA" id="ARBA00022786"/>
    </source>
</evidence>
<reference evidence="5" key="1">
    <citation type="submission" date="2023-01" db="EMBL/GenBank/DDBJ databases">
        <title>Metagenome sequencing of chrysophaentin producing Chrysophaeum taylorii.</title>
        <authorList>
            <person name="Davison J."/>
            <person name="Bewley C."/>
        </authorList>
    </citation>
    <scope>NUCLEOTIDE SEQUENCE</scope>
    <source>
        <strain evidence="5">NIES-1699</strain>
    </source>
</reference>
<dbReference type="PANTHER" id="PTHR46654">
    <property type="entry name" value="E3 UBIQUITIN-PROTEIN LIGASE HECTD3"/>
    <property type="match status" value="1"/>
</dbReference>
<dbReference type="PROSITE" id="PS50188">
    <property type="entry name" value="B302_SPRY"/>
    <property type="match status" value="1"/>
</dbReference>
<dbReference type="AlphaFoldDB" id="A0AAD7XM94"/>
<dbReference type="PROSITE" id="PS50237">
    <property type="entry name" value="HECT"/>
    <property type="match status" value="1"/>
</dbReference>
<dbReference type="SUPFAM" id="SSF56204">
    <property type="entry name" value="Hect, E3 ligase catalytic domain"/>
    <property type="match status" value="1"/>
</dbReference>
<dbReference type="EMBL" id="JAQMWT010000344">
    <property type="protein sequence ID" value="KAJ8603714.1"/>
    <property type="molecule type" value="Genomic_DNA"/>
</dbReference>
<organism evidence="5 6">
    <name type="scientific">Chrysophaeum taylorii</name>
    <dbReference type="NCBI Taxonomy" id="2483200"/>
    <lineage>
        <taxon>Eukaryota</taxon>
        <taxon>Sar</taxon>
        <taxon>Stramenopiles</taxon>
        <taxon>Ochrophyta</taxon>
        <taxon>Pelagophyceae</taxon>
        <taxon>Pelagomonadales</taxon>
        <taxon>Pelagomonadaceae</taxon>
        <taxon>Chrysophaeum</taxon>
    </lineage>
</organism>
<dbReference type="InterPro" id="IPR043136">
    <property type="entry name" value="B30.2/SPRY_sf"/>
</dbReference>
<dbReference type="Pfam" id="PF00632">
    <property type="entry name" value="HECT"/>
    <property type="match status" value="1"/>
</dbReference>
<dbReference type="InterPro" id="IPR013320">
    <property type="entry name" value="ConA-like_dom_sf"/>
</dbReference>
<evidence type="ECO:0000259" key="4">
    <source>
        <dbReference type="PROSITE" id="PS50237"/>
    </source>
</evidence>